<evidence type="ECO:0000256" key="2">
    <source>
        <dbReference type="ARBA" id="ARBA00022771"/>
    </source>
</evidence>
<dbReference type="PANTHER" id="PTHR33823">
    <property type="entry name" value="RNA POLYMERASE-BINDING TRANSCRIPTION FACTOR DKSA-RELATED"/>
    <property type="match status" value="1"/>
</dbReference>
<dbReference type="GO" id="GO:0008270">
    <property type="term" value="F:zinc ion binding"/>
    <property type="evidence" value="ECO:0007669"/>
    <property type="project" value="UniProtKB-KW"/>
</dbReference>
<dbReference type="InterPro" id="IPR037187">
    <property type="entry name" value="DnaK_N"/>
</dbReference>
<protein>
    <submittedName>
        <fullName evidence="6">Molecular chaperone DnaK</fullName>
    </submittedName>
</protein>
<reference evidence="6 7" key="1">
    <citation type="submission" date="2019-09" db="EMBL/GenBank/DDBJ databases">
        <title>NBRP : Genome information of microbial organism related human and environment.</title>
        <authorList>
            <person name="Hattori M."/>
            <person name="Oshima K."/>
            <person name="Inaba H."/>
            <person name="Suda W."/>
            <person name="Sakamoto M."/>
            <person name="Iino T."/>
            <person name="Kitahara M."/>
            <person name="Oshida Y."/>
            <person name="Iida T."/>
            <person name="Kudo T."/>
            <person name="Itoh T."/>
            <person name="Ohkuma M."/>
        </authorList>
    </citation>
    <scope>NUCLEOTIDE SEQUENCE [LARGE SCALE GENOMIC DNA]</scope>
    <source>
        <strain evidence="6 7">Q-1</strain>
    </source>
</reference>
<dbReference type="RefSeq" id="WP_042084325.1">
    <property type="nucleotide sequence ID" value="NZ_BKCN01000002.1"/>
</dbReference>
<evidence type="ECO:0000313" key="6">
    <source>
        <dbReference type="EMBL" id="GER02995.1"/>
    </source>
</evidence>
<dbReference type="Proteomes" id="UP000324996">
    <property type="component" value="Unassembled WGS sequence"/>
</dbReference>
<dbReference type="AlphaFoldDB" id="A0A5A7N5S0"/>
<evidence type="ECO:0000256" key="3">
    <source>
        <dbReference type="ARBA" id="ARBA00022833"/>
    </source>
</evidence>
<keyword evidence="2" id="KW-0863">Zinc-finger</keyword>
<evidence type="ECO:0000256" key="4">
    <source>
        <dbReference type="PROSITE-ProRule" id="PRU00510"/>
    </source>
</evidence>
<dbReference type="SUPFAM" id="SSF109635">
    <property type="entry name" value="DnaK suppressor protein DksA, alpha-hairpin domain"/>
    <property type="match status" value="1"/>
</dbReference>
<dbReference type="Pfam" id="PF01258">
    <property type="entry name" value="zf-dskA_traR"/>
    <property type="match status" value="1"/>
</dbReference>
<keyword evidence="7" id="KW-1185">Reference proteome</keyword>
<feature type="domain" description="Zinc finger DksA/TraR C4-type" evidence="5">
    <location>
        <begin position="77"/>
        <end position="108"/>
    </location>
</feature>
<dbReference type="Gene3D" id="1.20.120.910">
    <property type="entry name" value="DksA, coiled-coil domain"/>
    <property type="match status" value="1"/>
</dbReference>
<evidence type="ECO:0000313" key="7">
    <source>
        <dbReference type="Proteomes" id="UP000324996"/>
    </source>
</evidence>
<evidence type="ECO:0000259" key="5">
    <source>
        <dbReference type="Pfam" id="PF01258"/>
    </source>
</evidence>
<keyword evidence="3" id="KW-0862">Zinc</keyword>
<proteinExistence type="predicted"/>
<evidence type="ECO:0000256" key="1">
    <source>
        <dbReference type="ARBA" id="ARBA00022723"/>
    </source>
</evidence>
<dbReference type="EMBL" id="BKCN01000002">
    <property type="protein sequence ID" value="GER02995.1"/>
    <property type="molecule type" value="Genomic_DNA"/>
</dbReference>
<accession>A0A5A7N5S0</accession>
<dbReference type="PROSITE" id="PS51128">
    <property type="entry name" value="ZF_DKSA_2"/>
    <property type="match status" value="1"/>
</dbReference>
<comment type="caution">
    <text evidence="6">The sequence shown here is derived from an EMBL/GenBank/DDBJ whole genome shotgun (WGS) entry which is preliminary data.</text>
</comment>
<gene>
    <name evidence="6" type="ORF">JCM17846_06770</name>
</gene>
<keyword evidence="1" id="KW-0479">Metal-binding</keyword>
<dbReference type="InterPro" id="IPR000962">
    <property type="entry name" value="Znf_DskA_TraR"/>
</dbReference>
<dbReference type="SUPFAM" id="SSF57716">
    <property type="entry name" value="Glucocorticoid receptor-like (DNA-binding domain)"/>
    <property type="match status" value="1"/>
</dbReference>
<feature type="zinc finger region" description="dksA C4-type" evidence="4">
    <location>
        <begin position="82"/>
        <end position="106"/>
    </location>
</feature>
<dbReference type="PANTHER" id="PTHR33823:SF4">
    <property type="entry name" value="GENERAL STRESS PROTEIN 16O"/>
    <property type="match status" value="1"/>
</dbReference>
<organism evidence="6 7">
    <name type="scientific">Iodidimonas nitroreducens</name>
    <dbReference type="NCBI Taxonomy" id="1236968"/>
    <lineage>
        <taxon>Bacteria</taxon>
        <taxon>Pseudomonadati</taxon>
        <taxon>Pseudomonadota</taxon>
        <taxon>Alphaproteobacteria</taxon>
        <taxon>Iodidimonadales</taxon>
        <taxon>Iodidimonadaceae</taxon>
        <taxon>Iodidimonas</taxon>
    </lineage>
</organism>
<sequence length="113" mass="12331">MSSEKIKSQLIALQSSLRAFHDGDGERTKPVMLDQSSVGRLSRMDAIQGQAMSSAVRQRRENTLKKIDQALQRIDDGDYGYCITCGEEIASQRLEIDPTASQCTSCASGGFQG</sequence>
<name>A0A5A7N5S0_9PROT</name>